<dbReference type="SUPFAM" id="SSF52374">
    <property type="entry name" value="Nucleotidylyl transferase"/>
    <property type="match status" value="1"/>
</dbReference>
<dbReference type="InterPro" id="IPR014729">
    <property type="entry name" value="Rossmann-like_a/b/a_fold"/>
</dbReference>
<accession>A0AA39N9H0</accession>
<keyword evidence="15" id="KW-1185">Reference proteome</keyword>
<evidence type="ECO:0000256" key="5">
    <source>
        <dbReference type="ARBA" id="ARBA00022598"/>
    </source>
</evidence>
<dbReference type="Gene3D" id="3.40.50.300">
    <property type="entry name" value="P-loop containing nucleotide triphosphate hydrolases"/>
    <property type="match status" value="1"/>
</dbReference>
<dbReference type="SUPFAM" id="SSF52540">
    <property type="entry name" value="P-loop containing nucleoside triphosphate hydrolases"/>
    <property type="match status" value="1"/>
</dbReference>
<keyword evidence="5" id="KW-0436">Ligase</keyword>
<dbReference type="Gene3D" id="3.30.1300.10">
    <property type="entry name" value="Pantoate-beta-alanine ligase, C-terminal domain"/>
    <property type="match status" value="1"/>
</dbReference>
<keyword evidence="8" id="KW-0067">ATP-binding</keyword>
<comment type="similarity">
    <text evidence="2">Belongs to the pantothenate synthetase family.</text>
</comment>
<feature type="region of interest" description="Disordered" evidence="12">
    <location>
        <begin position="1"/>
        <end position="22"/>
    </location>
</feature>
<evidence type="ECO:0000256" key="3">
    <source>
        <dbReference type="ARBA" id="ARBA00012219"/>
    </source>
</evidence>
<dbReference type="PANTHER" id="PTHR21299">
    <property type="entry name" value="CYTIDYLATE KINASE/PANTOATE-BETA-ALANINE LIGASE"/>
    <property type="match status" value="1"/>
</dbReference>
<evidence type="ECO:0000256" key="9">
    <source>
        <dbReference type="ARBA" id="ARBA00029902"/>
    </source>
</evidence>
<keyword evidence="7" id="KW-0547">Nucleotide-binding</keyword>
<dbReference type="NCBIfam" id="TIGR00018">
    <property type="entry name" value="panC"/>
    <property type="match status" value="1"/>
</dbReference>
<feature type="domain" description="DEAD/DEAH-box helicase" evidence="13">
    <location>
        <begin position="45"/>
        <end position="103"/>
    </location>
</feature>
<evidence type="ECO:0000256" key="1">
    <source>
        <dbReference type="ARBA" id="ARBA00004990"/>
    </source>
</evidence>
<evidence type="ECO:0000256" key="6">
    <source>
        <dbReference type="ARBA" id="ARBA00022655"/>
    </source>
</evidence>
<dbReference type="Pfam" id="PF00270">
    <property type="entry name" value="DEAD"/>
    <property type="match status" value="1"/>
</dbReference>
<evidence type="ECO:0000256" key="11">
    <source>
        <dbReference type="ARBA" id="ARBA00048258"/>
    </source>
</evidence>
<dbReference type="PANTHER" id="PTHR21299:SF1">
    <property type="entry name" value="PANTOATE--BETA-ALANINE LIGASE"/>
    <property type="match status" value="1"/>
</dbReference>
<dbReference type="EC" id="6.3.2.1" evidence="3"/>
<proteinExistence type="inferred from homology"/>
<evidence type="ECO:0000313" key="14">
    <source>
        <dbReference type="EMBL" id="KAK0461515.1"/>
    </source>
</evidence>
<comment type="pathway">
    <text evidence="1">Cofactor biosynthesis; (R)-pantothenate biosynthesis; (R)-pantothenate from (R)-pantoate and beta-alanine: step 1/1.</text>
</comment>
<dbReference type="GO" id="GO:0015940">
    <property type="term" value="P:pantothenate biosynthetic process"/>
    <property type="evidence" value="ECO:0007669"/>
    <property type="project" value="UniProtKB-KW"/>
</dbReference>
<keyword evidence="6" id="KW-0566">Pantothenate biosynthesis</keyword>
<dbReference type="InterPro" id="IPR011545">
    <property type="entry name" value="DEAD/DEAH_box_helicase_dom"/>
</dbReference>
<evidence type="ECO:0000256" key="10">
    <source>
        <dbReference type="ARBA" id="ARBA00032806"/>
    </source>
</evidence>
<dbReference type="Pfam" id="PF02569">
    <property type="entry name" value="Pantoate_ligase"/>
    <property type="match status" value="1"/>
</dbReference>
<gene>
    <name evidence="14" type="ORF">IW261DRAFT_1428490</name>
</gene>
<evidence type="ECO:0000259" key="13">
    <source>
        <dbReference type="Pfam" id="PF00270"/>
    </source>
</evidence>
<evidence type="ECO:0000256" key="4">
    <source>
        <dbReference type="ARBA" id="ARBA00015647"/>
    </source>
</evidence>
<evidence type="ECO:0000256" key="8">
    <source>
        <dbReference type="ARBA" id="ARBA00022840"/>
    </source>
</evidence>
<evidence type="ECO:0000313" key="15">
    <source>
        <dbReference type="Proteomes" id="UP001175227"/>
    </source>
</evidence>
<evidence type="ECO:0000256" key="12">
    <source>
        <dbReference type="SAM" id="MobiDB-lite"/>
    </source>
</evidence>
<dbReference type="GO" id="GO:0004592">
    <property type="term" value="F:pantoate-beta-alanine ligase activity"/>
    <property type="evidence" value="ECO:0007669"/>
    <property type="project" value="UniProtKB-EC"/>
</dbReference>
<name>A0AA39N9H0_9AGAR</name>
<evidence type="ECO:0000256" key="2">
    <source>
        <dbReference type="ARBA" id="ARBA00009256"/>
    </source>
</evidence>
<evidence type="ECO:0000256" key="7">
    <source>
        <dbReference type="ARBA" id="ARBA00022741"/>
    </source>
</evidence>
<dbReference type="GO" id="GO:0005524">
    <property type="term" value="F:ATP binding"/>
    <property type="evidence" value="ECO:0007669"/>
    <property type="project" value="UniProtKB-KW"/>
</dbReference>
<protein>
    <recommendedName>
        <fullName evidence="4">Pantoate--beta-alanine ligase</fullName>
        <ecNumber evidence="3">6.3.2.1</ecNumber>
    </recommendedName>
    <alternativeName>
        <fullName evidence="10">Pantoate-activating enzyme</fullName>
    </alternativeName>
    <alternativeName>
        <fullName evidence="9">Pantothenate synthetase</fullName>
    </alternativeName>
</protein>
<dbReference type="InterPro" id="IPR027417">
    <property type="entry name" value="P-loop_NTPase"/>
</dbReference>
<dbReference type="InterPro" id="IPR042176">
    <property type="entry name" value="Pantoate_ligase_C"/>
</dbReference>
<dbReference type="EMBL" id="JAUEPR010000147">
    <property type="protein sequence ID" value="KAK0461515.1"/>
    <property type="molecule type" value="Genomic_DNA"/>
</dbReference>
<dbReference type="Proteomes" id="UP001175227">
    <property type="component" value="Unassembled WGS sequence"/>
</dbReference>
<dbReference type="AlphaFoldDB" id="A0AA39N9H0"/>
<organism evidence="14 15">
    <name type="scientific">Armillaria novae-zelandiae</name>
    <dbReference type="NCBI Taxonomy" id="153914"/>
    <lineage>
        <taxon>Eukaryota</taxon>
        <taxon>Fungi</taxon>
        <taxon>Dikarya</taxon>
        <taxon>Basidiomycota</taxon>
        <taxon>Agaricomycotina</taxon>
        <taxon>Agaricomycetes</taxon>
        <taxon>Agaricomycetidae</taxon>
        <taxon>Agaricales</taxon>
        <taxon>Marasmiineae</taxon>
        <taxon>Physalacriaceae</taxon>
        <taxon>Armillaria</taxon>
    </lineage>
</organism>
<dbReference type="Gene3D" id="3.40.50.620">
    <property type="entry name" value="HUPs"/>
    <property type="match status" value="1"/>
</dbReference>
<sequence length="423" mass="46528">MSSEDHSASTFPNALPNPRNPSVNSPKWLEQILKKCHVSSLREFQLKHAIQLNDGRDLFLVVATGQGKTLVMYSPVIASHARAETGIPISIVPTKALAEQHESSSTVSEVLIGNVRQSFIIRLAMIRNFRKMALSTFTTIAAYRQWRQAARDARKTVGSLQENDLTVLSIFVNPAQFAPHEDLETYPKTLENDLRLLAAQSVQGRTVSAVFAPAVTEMYPSGITQDPAAQKGTFVEVKGFGDEMEGKSRPLFFRGVATVVTKLFNAIEPTQTYFGQKDIQQALLLRRMCRDLLLSHPTPDNLHIVPTRRDHTDGLALSSRNTYLSPEARAVAPKLYAALQSAETAWNTGLTKAECIQRAVEIIQSAPGVRLDYVEMNDPDTFEALDGAARAKHGAVILSGAVWVGTTRLIDNIILGDANKIWG</sequence>
<dbReference type="HAMAP" id="MF_00158">
    <property type="entry name" value="PanC"/>
    <property type="match status" value="1"/>
</dbReference>
<dbReference type="GO" id="GO:0003676">
    <property type="term" value="F:nucleic acid binding"/>
    <property type="evidence" value="ECO:0007669"/>
    <property type="project" value="InterPro"/>
</dbReference>
<reference evidence="14" key="1">
    <citation type="submission" date="2023-06" db="EMBL/GenBank/DDBJ databases">
        <authorList>
            <consortium name="Lawrence Berkeley National Laboratory"/>
            <person name="Ahrendt S."/>
            <person name="Sahu N."/>
            <person name="Indic B."/>
            <person name="Wong-Bajracharya J."/>
            <person name="Merenyi Z."/>
            <person name="Ke H.-M."/>
            <person name="Monk M."/>
            <person name="Kocsube S."/>
            <person name="Drula E."/>
            <person name="Lipzen A."/>
            <person name="Balint B."/>
            <person name="Henrissat B."/>
            <person name="Andreopoulos B."/>
            <person name="Martin F.M."/>
            <person name="Harder C.B."/>
            <person name="Rigling D."/>
            <person name="Ford K.L."/>
            <person name="Foster G.D."/>
            <person name="Pangilinan J."/>
            <person name="Papanicolaou A."/>
            <person name="Barry K."/>
            <person name="LaButti K."/>
            <person name="Viragh M."/>
            <person name="Koriabine M."/>
            <person name="Yan M."/>
            <person name="Riley R."/>
            <person name="Champramary S."/>
            <person name="Plett K.L."/>
            <person name="Tsai I.J."/>
            <person name="Slot J."/>
            <person name="Sipos G."/>
            <person name="Plett J."/>
            <person name="Nagy L.G."/>
            <person name="Grigoriev I.V."/>
        </authorList>
    </citation>
    <scope>NUCLEOTIDE SEQUENCE</scope>
    <source>
        <strain evidence="14">ICMP 16352</strain>
    </source>
</reference>
<comment type="catalytic activity">
    <reaction evidence="11">
        <text>(R)-pantoate + beta-alanine + ATP = (R)-pantothenate + AMP + diphosphate + H(+)</text>
        <dbReference type="Rhea" id="RHEA:10912"/>
        <dbReference type="ChEBI" id="CHEBI:15378"/>
        <dbReference type="ChEBI" id="CHEBI:15980"/>
        <dbReference type="ChEBI" id="CHEBI:29032"/>
        <dbReference type="ChEBI" id="CHEBI:30616"/>
        <dbReference type="ChEBI" id="CHEBI:33019"/>
        <dbReference type="ChEBI" id="CHEBI:57966"/>
        <dbReference type="ChEBI" id="CHEBI:456215"/>
        <dbReference type="EC" id="6.3.2.1"/>
    </reaction>
</comment>
<comment type="caution">
    <text evidence="14">The sequence shown here is derived from an EMBL/GenBank/DDBJ whole genome shotgun (WGS) entry which is preliminary data.</text>
</comment>
<dbReference type="InterPro" id="IPR003721">
    <property type="entry name" value="Pantoate_ligase"/>
</dbReference>